<dbReference type="InterPro" id="IPR058421">
    <property type="entry name" value="DUF8108_C"/>
</dbReference>
<dbReference type="EMBL" id="JBHSWV010000454">
    <property type="protein sequence ID" value="MFC6767933.1"/>
    <property type="molecule type" value="Genomic_DNA"/>
</dbReference>
<evidence type="ECO:0000313" key="5">
    <source>
        <dbReference type="Proteomes" id="UP001596383"/>
    </source>
</evidence>
<protein>
    <recommendedName>
        <fullName evidence="3">DUF8108 domain-containing protein</fullName>
    </recommendedName>
</protein>
<evidence type="ECO:0000313" key="4">
    <source>
        <dbReference type="EMBL" id="MFC6767933.1"/>
    </source>
</evidence>
<dbReference type="AlphaFoldDB" id="A0ABD5SSP9"/>
<keyword evidence="5" id="KW-1185">Reference proteome</keyword>
<gene>
    <name evidence="4" type="ORF">ACFQE6_23915</name>
</gene>
<feature type="region of interest" description="Disordered" evidence="1">
    <location>
        <begin position="141"/>
        <end position="213"/>
    </location>
</feature>
<sequence length="213" mass="23944">MTRPDDVLFRSRVETFALVRKLLPIALLAGAMVGPLFRFEPTVAMWVSAVCFLVVLVGTLLVSRLPLYPAHTFGIEYRFEEEPFETGRRQCVRCGVLAESGTHRRYARQIVALGVPLHTLEWGSNDFCGDCVALGDAIDSRPEGERAAGTDPTPTRSTAREPDRRRDVKQERETESPSGDGMRSDGEPPRLERARRIDRNDETTALELRRAFE</sequence>
<feature type="compositionally biased region" description="Basic and acidic residues" evidence="1">
    <location>
        <begin position="158"/>
        <end position="175"/>
    </location>
</feature>
<dbReference type="RefSeq" id="WP_273740773.1">
    <property type="nucleotide sequence ID" value="NZ_JAQIVI010000454.1"/>
</dbReference>
<evidence type="ECO:0000256" key="1">
    <source>
        <dbReference type="SAM" id="MobiDB-lite"/>
    </source>
</evidence>
<name>A0ABD5SSP9_9EURY</name>
<feature type="compositionally biased region" description="Basic and acidic residues" evidence="1">
    <location>
        <begin position="182"/>
        <end position="213"/>
    </location>
</feature>
<dbReference type="Proteomes" id="UP001596383">
    <property type="component" value="Unassembled WGS sequence"/>
</dbReference>
<evidence type="ECO:0000259" key="3">
    <source>
        <dbReference type="Pfam" id="PF26413"/>
    </source>
</evidence>
<reference evidence="4 5" key="1">
    <citation type="journal article" date="2019" name="Int. J. Syst. Evol. Microbiol.">
        <title>The Global Catalogue of Microorganisms (GCM) 10K type strain sequencing project: providing services to taxonomists for standard genome sequencing and annotation.</title>
        <authorList>
            <consortium name="The Broad Institute Genomics Platform"/>
            <consortium name="The Broad Institute Genome Sequencing Center for Infectious Disease"/>
            <person name="Wu L."/>
            <person name="Ma J."/>
        </authorList>
    </citation>
    <scope>NUCLEOTIDE SEQUENCE [LARGE SCALE GENOMIC DNA]</scope>
    <source>
        <strain evidence="4 5">LMG 29247</strain>
    </source>
</reference>
<comment type="caution">
    <text evidence="4">The sequence shown here is derived from an EMBL/GenBank/DDBJ whole genome shotgun (WGS) entry which is preliminary data.</text>
</comment>
<keyword evidence="2" id="KW-0472">Membrane</keyword>
<evidence type="ECO:0000256" key="2">
    <source>
        <dbReference type="SAM" id="Phobius"/>
    </source>
</evidence>
<feature type="transmembrane region" description="Helical" evidence="2">
    <location>
        <begin position="21"/>
        <end position="37"/>
    </location>
</feature>
<dbReference type="Pfam" id="PF26413">
    <property type="entry name" value="DUF8108"/>
    <property type="match status" value="1"/>
</dbReference>
<feature type="domain" description="DUF8108" evidence="3">
    <location>
        <begin position="67"/>
        <end position="132"/>
    </location>
</feature>
<keyword evidence="2" id="KW-1133">Transmembrane helix</keyword>
<feature type="transmembrane region" description="Helical" evidence="2">
    <location>
        <begin position="43"/>
        <end position="62"/>
    </location>
</feature>
<proteinExistence type="predicted"/>
<accession>A0ABD5SSP9</accession>
<organism evidence="4 5">
    <name type="scientific">Natrinema soli</name>
    <dbReference type="NCBI Taxonomy" id="1930624"/>
    <lineage>
        <taxon>Archaea</taxon>
        <taxon>Methanobacteriati</taxon>
        <taxon>Methanobacteriota</taxon>
        <taxon>Stenosarchaea group</taxon>
        <taxon>Halobacteria</taxon>
        <taxon>Halobacteriales</taxon>
        <taxon>Natrialbaceae</taxon>
        <taxon>Natrinema</taxon>
    </lineage>
</organism>
<keyword evidence="2" id="KW-0812">Transmembrane</keyword>